<organism evidence="2 3">
    <name type="scientific">Pseudomonas amygdali pv. morsprunorum</name>
    <dbReference type="NCBI Taxonomy" id="129138"/>
    <lineage>
        <taxon>Bacteria</taxon>
        <taxon>Pseudomonadati</taxon>
        <taxon>Pseudomonadota</taxon>
        <taxon>Gammaproteobacteria</taxon>
        <taxon>Pseudomonadales</taxon>
        <taxon>Pseudomonadaceae</taxon>
        <taxon>Pseudomonas</taxon>
        <taxon>Pseudomonas amygdali</taxon>
    </lineage>
</organism>
<evidence type="ECO:0000313" key="3">
    <source>
        <dbReference type="Proteomes" id="UP000277952"/>
    </source>
</evidence>
<keyword evidence="2" id="KW-0456">Lyase</keyword>
<comment type="caution">
    <text evidence="2">The sequence shown here is derived from an EMBL/GenBank/DDBJ whole genome shotgun (WGS) entry which is preliminary data.</text>
</comment>
<dbReference type="EMBL" id="RBNS01000022">
    <property type="protein sequence ID" value="RML57821.1"/>
    <property type="molecule type" value="Genomic_DNA"/>
</dbReference>
<dbReference type="GO" id="GO:0016829">
    <property type="term" value="F:lyase activity"/>
    <property type="evidence" value="ECO:0007669"/>
    <property type="project" value="UniProtKB-KW"/>
</dbReference>
<dbReference type="InterPro" id="IPR013320">
    <property type="entry name" value="ConA-like_dom_sf"/>
</dbReference>
<feature type="domain" description="Alginate lyase 2" evidence="1">
    <location>
        <begin position="33"/>
        <end position="249"/>
    </location>
</feature>
<dbReference type="Pfam" id="PF08787">
    <property type="entry name" value="Alginate_lyase2"/>
    <property type="match status" value="1"/>
</dbReference>
<sequence>MQPIVCLNATGQHARSRALFAGTNAYLASYPMIDLATWNLSVPVGDPATIIETPKLLKGYRDGYFQSGDTLFFWAPVTGSTTENAKYPRSELRETTSDGRVFNWAYSSADNFLRATLEVDQVPSTGKIVIGQIHCYQSTEPLLKVEYQYKEKLKTGNIVAKFRRTPDSEIEVITIAQGVPLDQQFSYTINLSPSGDLTVSAFDAVWYAKLDSAWSSKLFYFKAGVYTQDNTGYTTEGGSATFYKLAIAHDKKS</sequence>
<dbReference type="InterPro" id="IPR014895">
    <property type="entry name" value="Alginate_lyase_2"/>
</dbReference>
<reference evidence="2 3" key="1">
    <citation type="submission" date="2018-08" db="EMBL/GenBank/DDBJ databases">
        <title>Recombination of ecologically and evolutionarily significant loci maintains genetic cohesion in the Pseudomonas syringae species complex.</title>
        <authorList>
            <person name="Dillon M."/>
            <person name="Thakur S."/>
            <person name="Almeida R.N.D."/>
            <person name="Weir B.S."/>
            <person name="Guttman D.S."/>
        </authorList>
    </citation>
    <scope>NUCLEOTIDE SEQUENCE [LARGE SCALE GENOMIC DNA]</scope>
    <source>
        <strain evidence="2 3">19322</strain>
    </source>
</reference>
<evidence type="ECO:0000259" key="1">
    <source>
        <dbReference type="Pfam" id="PF08787"/>
    </source>
</evidence>
<proteinExistence type="predicted"/>
<dbReference type="Gene3D" id="2.60.120.200">
    <property type="match status" value="1"/>
</dbReference>
<dbReference type="AlphaFoldDB" id="A0A3M2X218"/>
<dbReference type="Proteomes" id="UP000277952">
    <property type="component" value="Unassembled WGS sequence"/>
</dbReference>
<gene>
    <name evidence="2" type="ORF">ALQ94_04610</name>
</gene>
<dbReference type="SUPFAM" id="SSF49899">
    <property type="entry name" value="Concanavalin A-like lectins/glucanases"/>
    <property type="match status" value="1"/>
</dbReference>
<accession>A0A3M2X218</accession>
<evidence type="ECO:0000313" key="2">
    <source>
        <dbReference type="EMBL" id="RML57821.1"/>
    </source>
</evidence>
<protein>
    <submittedName>
        <fullName evidence="2">Putative Lyase</fullName>
    </submittedName>
</protein>
<name>A0A3M2X218_PSEA0</name>